<dbReference type="CDD" id="cd16413">
    <property type="entry name" value="DGQHR_domain"/>
    <property type="match status" value="1"/>
</dbReference>
<dbReference type="SUPFAM" id="SSF110849">
    <property type="entry name" value="ParB/Sulfiredoxin"/>
    <property type="match status" value="1"/>
</dbReference>
<dbReference type="NCBIfam" id="TIGR03187">
    <property type="entry name" value="DGQHR"/>
    <property type="match status" value="1"/>
</dbReference>
<dbReference type="InterPro" id="IPR017601">
    <property type="entry name" value="DGQHR-contain_dom"/>
</dbReference>
<organism evidence="1">
    <name type="scientific">uncultured prokaryote</name>
    <dbReference type="NCBI Taxonomy" id="198431"/>
    <lineage>
        <taxon>unclassified sequences</taxon>
        <taxon>environmental samples</taxon>
    </lineage>
</organism>
<dbReference type="EMBL" id="AP011756">
    <property type="protein sequence ID" value="BAL56722.1"/>
    <property type="molecule type" value="Genomic_DNA"/>
</dbReference>
<dbReference type="InterPro" id="IPR036086">
    <property type="entry name" value="ParB/Sulfiredoxin_sf"/>
</dbReference>
<evidence type="ECO:0000313" key="1">
    <source>
        <dbReference type="EMBL" id="BAL56722.1"/>
    </source>
</evidence>
<accession>H5SKN6</accession>
<dbReference type="AlphaFoldDB" id="H5SKN6"/>
<sequence length="375" mass="43911">MLATQIRQKDGVFYFVAYRAEDLLAKVRFMSRFYGEGEAIAPEPAPEGDEIAQFIARIERSDRAFQRQLSRRKVRDILNFYETAGEQPPIPGTVLLFTPERLRFEPLDRYESVGDLREPEGKYLIIDGQHRLAALEFYRRERPEDARTIQVPCVIFDGRSEDFAAEMFVIINATPTRINKSHLVELYERVTWWQATPDKKFAARVARMLYEEPSSPLRYKINRPGGRSRQEKWILQAELFNELHRWARATWPEIERSGARPEDYYGILRDFLRAAERVWQDAWGNPNYMVTRPVTLKAMIRVCADLAAADAEPEEGRVRRWEERLQPWAELRRMFRADGFYERFPAKGQVERTARIHRELARAAGVAVRDRKAGA</sequence>
<protein>
    <submittedName>
        <fullName evidence="1">DGQHR domain protein</fullName>
    </submittedName>
</protein>
<reference evidence="1" key="1">
    <citation type="journal article" date="2005" name="Environ. Microbiol.">
        <title>Genetic and functional properties of uncultivated thermophilic crenarchaeotes from a subsurface gold mine as revealed by analysis of genome fragments.</title>
        <authorList>
            <person name="Nunoura T."/>
            <person name="Hirayama H."/>
            <person name="Takami H."/>
            <person name="Oida H."/>
            <person name="Nishi S."/>
            <person name="Shimamura S."/>
            <person name="Suzuki Y."/>
            <person name="Inagaki F."/>
            <person name="Takai K."/>
            <person name="Nealson K.H."/>
            <person name="Horikoshi K."/>
        </authorList>
    </citation>
    <scope>NUCLEOTIDE SEQUENCE</scope>
</reference>
<name>H5SKN6_9ZZZZ</name>
<proteinExistence type="predicted"/>
<reference evidence="1" key="2">
    <citation type="journal article" date="2012" name="PLoS ONE">
        <title>A Deeply Branching Thermophilic Bacterium with an Ancient Acetyl-CoA Pathway Dominates a Subsurface Ecosystem.</title>
        <authorList>
            <person name="Takami H."/>
            <person name="Noguchi H."/>
            <person name="Takaki Y."/>
            <person name="Uchiyama I."/>
            <person name="Toyoda A."/>
            <person name="Nishi S."/>
            <person name="Chee G.-J."/>
            <person name="Arai W."/>
            <person name="Nunoura T."/>
            <person name="Itoh T."/>
            <person name="Hattori M."/>
            <person name="Takai K."/>
        </authorList>
    </citation>
    <scope>NUCLEOTIDE SEQUENCE</scope>
</reference>
<gene>
    <name evidence="1" type="ORF">HGMM_F42E07C24</name>
</gene>